<evidence type="ECO:0000313" key="2">
    <source>
        <dbReference type="Proteomes" id="UP000238479"/>
    </source>
</evidence>
<evidence type="ECO:0000313" key="1">
    <source>
        <dbReference type="EMBL" id="PRQ16692.1"/>
    </source>
</evidence>
<organism evidence="1 2">
    <name type="scientific">Rosa chinensis</name>
    <name type="common">China rose</name>
    <dbReference type="NCBI Taxonomy" id="74649"/>
    <lineage>
        <taxon>Eukaryota</taxon>
        <taxon>Viridiplantae</taxon>
        <taxon>Streptophyta</taxon>
        <taxon>Embryophyta</taxon>
        <taxon>Tracheophyta</taxon>
        <taxon>Spermatophyta</taxon>
        <taxon>Magnoliopsida</taxon>
        <taxon>eudicotyledons</taxon>
        <taxon>Gunneridae</taxon>
        <taxon>Pentapetalae</taxon>
        <taxon>rosids</taxon>
        <taxon>fabids</taxon>
        <taxon>Rosales</taxon>
        <taxon>Rosaceae</taxon>
        <taxon>Rosoideae</taxon>
        <taxon>Rosoideae incertae sedis</taxon>
        <taxon>Rosa</taxon>
    </lineage>
</organism>
<comment type="caution">
    <text evidence="1">The sequence shown here is derived from an EMBL/GenBank/DDBJ whole genome shotgun (WGS) entry which is preliminary data.</text>
</comment>
<accession>A0A2P6P458</accession>
<sequence>MDFRIRLRYGYGLRKTTVRWCYRPENGLGAVNIFGHCSKSLR</sequence>
<proteinExistence type="predicted"/>
<name>A0A2P6P458_ROSCH</name>
<reference evidence="1 2" key="1">
    <citation type="journal article" date="2018" name="Nat. Genet.">
        <title>The Rosa genome provides new insights in the design of modern roses.</title>
        <authorList>
            <person name="Bendahmane M."/>
        </authorList>
    </citation>
    <scope>NUCLEOTIDE SEQUENCE [LARGE SCALE GENOMIC DNA]</scope>
    <source>
        <strain evidence="2">cv. Old Blush</strain>
    </source>
</reference>
<dbReference type="EMBL" id="PDCK01000045">
    <property type="protein sequence ID" value="PRQ16692.1"/>
    <property type="molecule type" value="Genomic_DNA"/>
</dbReference>
<gene>
    <name evidence="1" type="ORF">RchiOBHm_Chr7g0187001</name>
</gene>
<dbReference type="Proteomes" id="UP000238479">
    <property type="component" value="Chromosome 7"/>
</dbReference>
<dbReference type="Gramene" id="PRQ16692">
    <property type="protein sequence ID" value="PRQ16692"/>
    <property type="gene ID" value="RchiOBHm_Chr7g0187001"/>
</dbReference>
<dbReference type="AlphaFoldDB" id="A0A2P6P458"/>
<protein>
    <submittedName>
        <fullName evidence="1">Uncharacterized protein</fullName>
    </submittedName>
</protein>
<keyword evidence="2" id="KW-1185">Reference proteome</keyword>